<proteinExistence type="predicted"/>
<reference evidence="1" key="1">
    <citation type="submission" date="2018-06" db="EMBL/GenBank/DDBJ databases">
        <authorList>
            <person name="Zhirakovskaya E."/>
        </authorList>
    </citation>
    <scope>NUCLEOTIDE SEQUENCE</scope>
</reference>
<protein>
    <submittedName>
        <fullName evidence="1">Uncharacterized protein</fullName>
    </submittedName>
</protein>
<evidence type="ECO:0000313" key="1">
    <source>
        <dbReference type="EMBL" id="VAW71213.1"/>
    </source>
</evidence>
<dbReference type="AlphaFoldDB" id="A0A3B0Y480"/>
<accession>A0A3B0Y480</accession>
<sequence>MSNNTQRRIHKNPLMAIGLVMTLFLLSVVFFSSSTFAGSNNNRQKDSAKKSCPIKCEPAKNAKDIRRHAACMARRAKVCR</sequence>
<organism evidence="1">
    <name type="scientific">hydrothermal vent metagenome</name>
    <dbReference type="NCBI Taxonomy" id="652676"/>
    <lineage>
        <taxon>unclassified sequences</taxon>
        <taxon>metagenomes</taxon>
        <taxon>ecological metagenomes</taxon>
    </lineage>
</organism>
<gene>
    <name evidence="1" type="ORF">MNBD_GAMMA12-2140</name>
</gene>
<dbReference type="EMBL" id="UOFL01000013">
    <property type="protein sequence ID" value="VAW71213.1"/>
    <property type="molecule type" value="Genomic_DNA"/>
</dbReference>
<name>A0A3B0Y480_9ZZZZ</name>